<keyword evidence="1" id="KW-1133">Transmembrane helix</keyword>
<evidence type="ECO:0000256" key="1">
    <source>
        <dbReference type="SAM" id="Phobius"/>
    </source>
</evidence>
<keyword evidence="1" id="KW-0472">Membrane</keyword>
<accession>A0A222GCL9</accession>
<reference evidence="2 3" key="1">
    <citation type="submission" date="2017-08" db="EMBL/GenBank/DDBJ databases">
        <title>Complete genome of Colwellia sp. NB097-1, a psychrophile bacterium ioslated from Bering Sea.</title>
        <authorList>
            <person name="Chen X."/>
        </authorList>
    </citation>
    <scope>NUCLEOTIDE SEQUENCE [LARGE SCALE GENOMIC DNA]</scope>
    <source>
        <strain evidence="2 3">NB097-1</strain>
    </source>
</reference>
<sequence length="73" mass="7680">MKSDFKDLNKGGVITGIIAWFVLIKVLSSAISCAETSSCDGGDLILFSVLAVGMVAPAWICAVIASIFFNKQP</sequence>
<organism evidence="2 3">
    <name type="scientific">Cognaticolwellia beringensis</name>
    <dbReference type="NCBI Taxonomy" id="1967665"/>
    <lineage>
        <taxon>Bacteria</taxon>
        <taxon>Pseudomonadati</taxon>
        <taxon>Pseudomonadota</taxon>
        <taxon>Gammaproteobacteria</taxon>
        <taxon>Alteromonadales</taxon>
        <taxon>Colwelliaceae</taxon>
        <taxon>Cognaticolwellia</taxon>
    </lineage>
</organism>
<keyword evidence="3" id="KW-1185">Reference proteome</keyword>
<dbReference type="RefSeq" id="WP_081153458.1">
    <property type="nucleotide sequence ID" value="NZ_CP020465.1"/>
</dbReference>
<gene>
    <name evidence="2" type="ORF">B5D82_17740</name>
</gene>
<feature type="transmembrane region" description="Helical" evidence="1">
    <location>
        <begin position="12"/>
        <end position="32"/>
    </location>
</feature>
<dbReference type="KEGG" id="cber:B5D82_17740"/>
<dbReference type="AlphaFoldDB" id="A0A222GCL9"/>
<evidence type="ECO:0000313" key="3">
    <source>
        <dbReference type="Proteomes" id="UP000202259"/>
    </source>
</evidence>
<evidence type="ECO:0000313" key="2">
    <source>
        <dbReference type="EMBL" id="ASP49452.1"/>
    </source>
</evidence>
<dbReference type="Proteomes" id="UP000202259">
    <property type="component" value="Chromosome"/>
</dbReference>
<name>A0A222GCL9_9GAMM</name>
<keyword evidence="1" id="KW-0812">Transmembrane</keyword>
<proteinExistence type="predicted"/>
<dbReference type="EMBL" id="CP020465">
    <property type="protein sequence ID" value="ASP49452.1"/>
    <property type="molecule type" value="Genomic_DNA"/>
</dbReference>
<feature type="transmembrane region" description="Helical" evidence="1">
    <location>
        <begin position="44"/>
        <end position="69"/>
    </location>
</feature>
<protein>
    <submittedName>
        <fullName evidence="2">Uncharacterized protein</fullName>
    </submittedName>
</protein>